<sequence length="335" mass="38989">MNNYFLKALNQENEAPYIPVWLLRQAGRYMPEYREVRSQYKDFFEMIKKPEICKELTLQPLNAFDLDAAITFTDILTIPDALGLKVNFVKGKGPIFEKSLSSMDKLDLNTNEFHDKIQYVYSATSLIKENVNVPLIGFTGSPWTLFVYMFYGQSPKDFKSIQSYISENSRDAERYLQILTDCCIEYAKRQVQHGADCIQIFDSWAGILENNYVDFSLKYVNQIYEALNGEVPLILYNRGKLLSTFIHESSFKAYSINSSDQIENYIDEDITIQGNLNPDFFKKNEEEIKLKVHEIFTKFKDRKNYIFNVGEGLTPDLDPEKIKIFLKTLRSLNSQ</sequence>
<dbReference type="InterPro" id="IPR006361">
    <property type="entry name" value="Uroporphyrinogen_deCO2ase_HemE"/>
</dbReference>
<dbReference type="EC" id="4.1.1.37" evidence="3 7"/>
<evidence type="ECO:0000259" key="10">
    <source>
        <dbReference type="PROSITE" id="PS00906"/>
    </source>
</evidence>
<dbReference type="Gene3D" id="3.20.20.210">
    <property type="match status" value="1"/>
</dbReference>
<dbReference type="GO" id="GO:0006783">
    <property type="term" value="P:heme biosynthetic process"/>
    <property type="evidence" value="ECO:0007669"/>
    <property type="project" value="TreeGrafter"/>
</dbReference>
<reference evidence="11" key="1">
    <citation type="submission" date="2022-05" db="EMBL/GenBank/DDBJ databases">
        <title>Single-amplified genomics reveal most streamlined microbe among free-living bacteria.</title>
        <authorList>
            <person name="Roda-Garcia J."/>
            <person name="Haro-Moreno J.M."/>
            <person name="Rodriguez-Valera F."/>
            <person name="Almagro-Moreno S."/>
            <person name="Lopez-Perez M."/>
        </authorList>
    </citation>
    <scope>NUCLEOTIDE SEQUENCE</scope>
    <source>
        <strain evidence="11">TMED112-D2-2</strain>
    </source>
</reference>
<dbReference type="Pfam" id="PF01208">
    <property type="entry name" value="URO-D"/>
    <property type="match status" value="1"/>
</dbReference>
<evidence type="ECO:0000256" key="5">
    <source>
        <dbReference type="ARBA" id="ARBA00023239"/>
    </source>
</evidence>
<keyword evidence="6 8" id="KW-0627">Porphyrin biosynthesis</keyword>
<dbReference type="GO" id="GO:0004853">
    <property type="term" value="F:uroporphyrinogen decarboxylase activity"/>
    <property type="evidence" value="ECO:0007669"/>
    <property type="project" value="UniProtKB-UniRule"/>
</dbReference>
<evidence type="ECO:0000256" key="1">
    <source>
        <dbReference type="ARBA" id="ARBA00004804"/>
    </source>
</evidence>
<dbReference type="PANTHER" id="PTHR21091:SF169">
    <property type="entry name" value="UROPORPHYRINOGEN DECARBOXYLASE"/>
    <property type="match status" value="1"/>
</dbReference>
<dbReference type="AlphaFoldDB" id="A0A9Q8X1W2"/>
<evidence type="ECO:0000256" key="2">
    <source>
        <dbReference type="ARBA" id="ARBA00009935"/>
    </source>
</evidence>
<dbReference type="GO" id="GO:0005829">
    <property type="term" value="C:cytosol"/>
    <property type="evidence" value="ECO:0007669"/>
    <property type="project" value="TreeGrafter"/>
</dbReference>
<comment type="similarity">
    <text evidence="2 9">Belongs to the uroporphyrinogen decarboxylase family.</text>
</comment>
<evidence type="ECO:0000256" key="4">
    <source>
        <dbReference type="ARBA" id="ARBA00022793"/>
    </source>
</evidence>
<proteinExistence type="inferred from homology"/>
<dbReference type="InterPro" id="IPR000257">
    <property type="entry name" value="Uroporphyrinogen_deCOase"/>
</dbReference>
<dbReference type="EMBL" id="CP097966">
    <property type="protein sequence ID" value="URQ63020.1"/>
    <property type="molecule type" value="Genomic_DNA"/>
</dbReference>
<organism evidence="11 12">
    <name type="scientific">SAR86 cluster bacterium</name>
    <dbReference type="NCBI Taxonomy" id="2030880"/>
    <lineage>
        <taxon>Bacteria</taxon>
        <taxon>Pseudomonadati</taxon>
        <taxon>Pseudomonadota</taxon>
        <taxon>Gammaproteobacteria</taxon>
        <taxon>SAR86 cluster</taxon>
    </lineage>
</organism>
<evidence type="ECO:0000313" key="12">
    <source>
        <dbReference type="Proteomes" id="UP001056381"/>
    </source>
</evidence>
<dbReference type="NCBIfam" id="TIGR01464">
    <property type="entry name" value="hemE"/>
    <property type="match status" value="1"/>
</dbReference>
<comment type="catalytic activity">
    <reaction evidence="8">
        <text>uroporphyrinogen III + 4 H(+) = coproporphyrinogen III + 4 CO2</text>
        <dbReference type="Rhea" id="RHEA:19865"/>
        <dbReference type="ChEBI" id="CHEBI:15378"/>
        <dbReference type="ChEBI" id="CHEBI:16526"/>
        <dbReference type="ChEBI" id="CHEBI:57308"/>
        <dbReference type="ChEBI" id="CHEBI:57309"/>
        <dbReference type="EC" id="4.1.1.37"/>
    </reaction>
</comment>
<comment type="pathway">
    <text evidence="1 8">Porphyrin-containing compound metabolism; protoporphyrin-IX biosynthesis; coproporphyrinogen-III from 5-aminolevulinate: step 4/4.</text>
</comment>
<dbReference type="PANTHER" id="PTHR21091">
    <property type="entry name" value="METHYLTETRAHYDROFOLATE:HOMOCYSTEINE METHYLTRANSFERASE RELATED"/>
    <property type="match status" value="1"/>
</dbReference>
<dbReference type="SUPFAM" id="SSF51726">
    <property type="entry name" value="UROD/MetE-like"/>
    <property type="match status" value="1"/>
</dbReference>
<accession>A0A9Q8X1W2</accession>
<evidence type="ECO:0000256" key="8">
    <source>
        <dbReference type="RuleBase" id="RU000554"/>
    </source>
</evidence>
<protein>
    <recommendedName>
        <fullName evidence="3 7">Uroporphyrinogen decarboxylase</fullName>
        <ecNumber evidence="3 7">4.1.1.37</ecNumber>
    </recommendedName>
</protein>
<feature type="domain" description="Uroporphyrinogen decarboxylase (URO-D)" evidence="10">
    <location>
        <begin position="19"/>
        <end position="28"/>
    </location>
</feature>
<dbReference type="PROSITE" id="PS00906">
    <property type="entry name" value="UROD_1"/>
    <property type="match status" value="1"/>
</dbReference>
<name>A0A9Q8X1W2_9GAMM</name>
<evidence type="ECO:0000256" key="6">
    <source>
        <dbReference type="ARBA" id="ARBA00023244"/>
    </source>
</evidence>
<evidence type="ECO:0000256" key="3">
    <source>
        <dbReference type="ARBA" id="ARBA00012288"/>
    </source>
</evidence>
<evidence type="ECO:0000256" key="9">
    <source>
        <dbReference type="RuleBase" id="RU004169"/>
    </source>
</evidence>
<gene>
    <name evidence="11" type="primary">hemE</name>
    <name evidence="11" type="ORF">M9B40_04675</name>
</gene>
<evidence type="ECO:0000256" key="7">
    <source>
        <dbReference type="NCBIfam" id="TIGR01464"/>
    </source>
</evidence>
<dbReference type="InterPro" id="IPR038071">
    <property type="entry name" value="UROD/MetE-like_sf"/>
</dbReference>
<keyword evidence="5 8" id="KW-0456">Lyase</keyword>
<dbReference type="Proteomes" id="UP001056381">
    <property type="component" value="Chromosome"/>
</dbReference>
<keyword evidence="12" id="KW-1185">Reference proteome</keyword>
<evidence type="ECO:0000313" key="11">
    <source>
        <dbReference type="EMBL" id="URQ63020.1"/>
    </source>
</evidence>
<keyword evidence="4 8" id="KW-0210">Decarboxylase</keyword>